<evidence type="ECO:0000313" key="2">
    <source>
        <dbReference type="Proteomes" id="UP000663864"/>
    </source>
</evidence>
<sequence>MYEHSIHTLNNDYFQERSNESPRLVNEIDLVSVQSNNRSLTKRSCFTILNKWFRNVYQRIKCLDNGNNQQSEEITDHQQVELNVGKSRRDNKITKDFQQKIQRQNLFPFQRPYRTIKIKDKTSVSIACNDKHIILKQKPNLCLFDKQLTLVKEIPWIYAHVDICWSSTLDQFILITEKTIFTLDDNTMILHQCQIAPINDREWSSGSCSDTSLYLSTGDMSTSLYEYTLRPTIEFVREWQLLALYSRYEGILTFTCANEKIALIISNIHAFQRRFELYSSITFERLWSVPLNTVAHCCSINNDQWIVMELLQPRLLHFSSDGKILQEYKIKTPTLNIIWNAIQLDKDAIATLTMDSLNLHKLS</sequence>
<reference evidence="1" key="1">
    <citation type="submission" date="2021-02" db="EMBL/GenBank/DDBJ databases">
        <authorList>
            <person name="Nowell W R."/>
        </authorList>
    </citation>
    <scope>NUCLEOTIDE SEQUENCE</scope>
</reference>
<accession>A0A814HY81</accession>
<dbReference type="Proteomes" id="UP000663864">
    <property type="component" value="Unassembled WGS sequence"/>
</dbReference>
<name>A0A814HY81_9BILA</name>
<protein>
    <submittedName>
        <fullName evidence="1">Uncharacterized protein</fullName>
    </submittedName>
</protein>
<dbReference type="EMBL" id="CAJNOT010000543">
    <property type="protein sequence ID" value="CAF1016257.1"/>
    <property type="molecule type" value="Genomic_DNA"/>
</dbReference>
<gene>
    <name evidence="1" type="ORF">ZHD862_LOCUS13296</name>
</gene>
<evidence type="ECO:0000313" key="1">
    <source>
        <dbReference type="EMBL" id="CAF1016257.1"/>
    </source>
</evidence>
<organism evidence="1 2">
    <name type="scientific">Rotaria sordida</name>
    <dbReference type="NCBI Taxonomy" id="392033"/>
    <lineage>
        <taxon>Eukaryota</taxon>
        <taxon>Metazoa</taxon>
        <taxon>Spiralia</taxon>
        <taxon>Gnathifera</taxon>
        <taxon>Rotifera</taxon>
        <taxon>Eurotatoria</taxon>
        <taxon>Bdelloidea</taxon>
        <taxon>Philodinida</taxon>
        <taxon>Philodinidae</taxon>
        <taxon>Rotaria</taxon>
    </lineage>
</organism>
<proteinExistence type="predicted"/>
<comment type="caution">
    <text evidence="1">The sequence shown here is derived from an EMBL/GenBank/DDBJ whole genome shotgun (WGS) entry which is preliminary data.</text>
</comment>
<dbReference type="AlphaFoldDB" id="A0A814HY81"/>